<evidence type="ECO:0000256" key="1">
    <source>
        <dbReference type="SAM" id="MobiDB-lite"/>
    </source>
</evidence>
<reference evidence="3" key="2">
    <citation type="submission" date="2015-01" db="EMBL/GenBank/DDBJ databases">
        <title>Evolutionary Origins and Diversification of the Mycorrhizal Mutualists.</title>
        <authorList>
            <consortium name="DOE Joint Genome Institute"/>
            <consortium name="Mycorrhizal Genomics Consortium"/>
            <person name="Kohler A."/>
            <person name="Kuo A."/>
            <person name="Nagy L.G."/>
            <person name="Floudas D."/>
            <person name="Copeland A."/>
            <person name="Barry K.W."/>
            <person name="Cichocki N."/>
            <person name="Veneault-Fourrey C."/>
            <person name="LaButti K."/>
            <person name="Lindquist E.A."/>
            <person name="Lipzen A."/>
            <person name="Lundell T."/>
            <person name="Morin E."/>
            <person name="Murat C."/>
            <person name="Riley R."/>
            <person name="Ohm R."/>
            <person name="Sun H."/>
            <person name="Tunlid A."/>
            <person name="Henrissat B."/>
            <person name="Grigoriev I.V."/>
            <person name="Hibbett D.S."/>
            <person name="Martin F."/>
        </authorList>
    </citation>
    <scope>NUCLEOTIDE SEQUENCE [LARGE SCALE GENOMIC DNA]</scope>
    <source>
        <strain evidence="3">Marx 270</strain>
    </source>
</reference>
<dbReference type="OrthoDB" id="1700726at2759"/>
<dbReference type="STRING" id="870435.A0A0C3IBP1"/>
<evidence type="ECO:0000313" key="2">
    <source>
        <dbReference type="EMBL" id="KIN94477.1"/>
    </source>
</evidence>
<name>A0A0C3IBP1_PISTI</name>
<accession>A0A0C3IBP1</accession>
<proteinExistence type="predicted"/>
<reference evidence="2 3" key="1">
    <citation type="submission" date="2014-04" db="EMBL/GenBank/DDBJ databases">
        <authorList>
            <consortium name="DOE Joint Genome Institute"/>
            <person name="Kuo A."/>
            <person name="Kohler A."/>
            <person name="Costa M.D."/>
            <person name="Nagy L.G."/>
            <person name="Floudas D."/>
            <person name="Copeland A."/>
            <person name="Barry K.W."/>
            <person name="Cichocki N."/>
            <person name="Veneault-Fourrey C."/>
            <person name="LaButti K."/>
            <person name="Lindquist E.A."/>
            <person name="Lipzen A."/>
            <person name="Lundell T."/>
            <person name="Morin E."/>
            <person name="Murat C."/>
            <person name="Sun H."/>
            <person name="Tunlid A."/>
            <person name="Henrissat B."/>
            <person name="Grigoriev I.V."/>
            <person name="Hibbett D.S."/>
            <person name="Martin F."/>
            <person name="Nordberg H.P."/>
            <person name="Cantor M.N."/>
            <person name="Hua S.X."/>
        </authorList>
    </citation>
    <scope>NUCLEOTIDE SEQUENCE [LARGE SCALE GENOMIC DNA]</scope>
    <source>
        <strain evidence="2 3">Marx 270</strain>
    </source>
</reference>
<evidence type="ECO:0000313" key="3">
    <source>
        <dbReference type="Proteomes" id="UP000054217"/>
    </source>
</evidence>
<feature type="non-terminal residue" evidence="2">
    <location>
        <position position="78"/>
    </location>
</feature>
<feature type="compositionally biased region" description="Polar residues" evidence="1">
    <location>
        <begin position="17"/>
        <end position="29"/>
    </location>
</feature>
<sequence>MPITYTPLPDNVDYGKQSVTVPGTKQPGQTPHYRNAVYGLLDPDAPNYPKTLQDIFNNGYSFNPDAKLLGHRPVISRS</sequence>
<keyword evidence="3" id="KW-1185">Reference proteome</keyword>
<dbReference type="InParanoid" id="A0A0C3IBP1"/>
<organism evidence="2 3">
    <name type="scientific">Pisolithus tinctorius Marx 270</name>
    <dbReference type="NCBI Taxonomy" id="870435"/>
    <lineage>
        <taxon>Eukaryota</taxon>
        <taxon>Fungi</taxon>
        <taxon>Dikarya</taxon>
        <taxon>Basidiomycota</taxon>
        <taxon>Agaricomycotina</taxon>
        <taxon>Agaricomycetes</taxon>
        <taxon>Agaricomycetidae</taxon>
        <taxon>Boletales</taxon>
        <taxon>Sclerodermatineae</taxon>
        <taxon>Pisolithaceae</taxon>
        <taxon>Pisolithus</taxon>
    </lineage>
</organism>
<dbReference type="AlphaFoldDB" id="A0A0C3IBP1"/>
<dbReference type="HOGENOM" id="CLU_2628654_0_0_1"/>
<gene>
    <name evidence="2" type="ORF">M404DRAFT_168162</name>
</gene>
<dbReference type="EMBL" id="KN832096">
    <property type="protein sequence ID" value="KIN94477.1"/>
    <property type="molecule type" value="Genomic_DNA"/>
</dbReference>
<feature type="region of interest" description="Disordered" evidence="1">
    <location>
        <begin position="1"/>
        <end position="32"/>
    </location>
</feature>
<dbReference type="Proteomes" id="UP000054217">
    <property type="component" value="Unassembled WGS sequence"/>
</dbReference>
<protein>
    <submittedName>
        <fullName evidence="2">Uncharacterized protein</fullName>
    </submittedName>
</protein>